<keyword evidence="2" id="KW-0812">Transmembrane</keyword>
<comment type="caution">
    <text evidence="6">The sequence shown here is derived from an EMBL/GenBank/DDBJ whole genome shotgun (WGS) entry which is preliminary data.</text>
</comment>
<feature type="chain" id="PRO_5009533282" description="PKD domain-containing protein" evidence="3">
    <location>
        <begin position="27"/>
        <end position="1009"/>
    </location>
</feature>
<feature type="compositionally biased region" description="Pro residues" evidence="1">
    <location>
        <begin position="190"/>
        <end position="203"/>
    </location>
</feature>
<accession>A0A1F7VGJ5</accession>
<keyword evidence="3" id="KW-0732">Signal</keyword>
<dbReference type="InterPro" id="IPR001322">
    <property type="entry name" value="Lamin_tail_dom"/>
</dbReference>
<feature type="transmembrane region" description="Helical" evidence="2">
    <location>
        <begin position="972"/>
        <end position="992"/>
    </location>
</feature>
<dbReference type="SUPFAM" id="SSF49299">
    <property type="entry name" value="PKD domain"/>
    <property type="match status" value="1"/>
</dbReference>
<keyword evidence="2" id="KW-1133">Transmembrane helix</keyword>
<dbReference type="Gene3D" id="2.60.40.10">
    <property type="entry name" value="Immunoglobulins"/>
    <property type="match status" value="1"/>
</dbReference>
<feature type="region of interest" description="Disordered" evidence="1">
    <location>
        <begin position="180"/>
        <end position="217"/>
    </location>
</feature>
<evidence type="ECO:0000256" key="1">
    <source>
        <dbReference type="SAM" id="MobiDB-lite"/>
    </source>
</evidence>
<dbReference type="InterPro" id="IPR022409">
    <property type="entry name" value="PKD/Chitinase_dom"/>
</dbReference>
<feature type="domain" description="LTD" evidence="5">
    <location>
        <begin position="375"/>
        <end position="571"/>
    </location>
</feature>
<feature type="region of interest" description="Disordered" evidence="1">
    <location>
        <begin position="342"/>
        <end position="371"/>
    </location>
</feature>
<evidence type="ECO:0000259" key="4">
    <source>
        <dbReference type="PROSITE" id="PS50093"/>
    </source>
</evidence>
<gene>
    <name evidence="6" type="ORF">A3H75_00125</name>
</gene>
<sequence length="1009" mass="108688">MKKYFLGGFLVSLLSVITPLIPAALAAEIAPPAIAITEIGAYERDNSEWIEIYNFGAAPVDMTIWTFWDTDAARLARHTLTLFQGDDFIIAPQEYAVIAEVAATTRAQYQSLAGVTIFDSAWDTLKETGEEIGLNDSAGTIVERFTYLPAPDASLERRDPMLRDYTEANWMEREEGNSIGAANTASAPPGEDPPPETPAPEPVPTATSTPSAPSNKSLAPTVTVKQYASGVMVINEFVSDPADGDEWVELYNNSTEIIEFTKWTLEDGNETATALSGTLAPHQFSVIEKPKGQLNNTGDLIVLMDGTGKTIDRVAYGDWTDEFVNDNAPAAKDPLSIARIQDGRDSNNDALDFASTETPTKGGPNVITNETTRTAPLPLQPATSSTLTITEFLPNPIGPDAEGEFIELYNPTAQPVSFRDFALQDKSGKTFSSTTLTIPPFTHFAISRTSTNIALNNSGGETVTLLDQDDRALETVSFTGSAAEGASYARTNQHTWRWTNKPTPGAPNNFTIVNNSPIAVIDAEDEALVNTDVLFDASDSSDTENDPLTFHWDFGDGEESTAQSPRHSYETPGAFTVVLSVSDGALISKTAHVIRVLSAPSSEDGVGGPVPVDFSALRITEFMPNPEGSDDAEWIELFNAGTEPVALDGIKLDDEEGGSRGFTVNEDAALEPGAYRVFGRQETKIALNNTSDEARLFDPFDQLLARISYDDVTESASYAVDKNGAWRWTSTPTPGDPNIITPLRERAPAARASKTTTRRTAKPLKTVPLESVRDLDIGDRVQTTGVVAVLPGILGLQIFYIVTPSTTAGVQIYSYDKAFPALRIGDRVEITGALSQAHEELRIKTQKADDIRVLEPGALTLPDTIPINQLTDEHEGALVKIAGAITQRLQNKAYLDDGTDELLVYIKEGVAIARTALMQDEHAEITGIVSKTTSGLRLLPRGPEDITIIPASSVPNVSRDTARQSTVSSNTLASFLAAAAGTLASLLVALIAKQHTGTIKNLFARFRDN</sequence>
<dbReference type="Proteomes" id="UP000176678">
    <property type="component" value="Unassembled WGS sequence"/>
</dbReference>
<dbReference type="PROSITE" id="PS50093">
    <property type="entry name" value="PKD"/>
    <property type="match status" value="1"/>
</dbReference>
<evidence type="ECO:0000313" key="6">
    <source>
        <dbReference type="EMBL" id="OGL89134.1"/>
    </source>
</evidence>
<feature type="domain" description="LTD" evidence="5">
    <location>
        <begin position="22"/>
        <end position="149"/>
    </location>
</feature>
<evidence type="ECO:0008006" key="8">
    <source>
        <dbReference type="Google" id="ProtNLM"/>
    </source>
</evidence>
<dbReference type="InterPro" id="IPR035986">
    <property type="entry name" value="PKD_dom_sf"/>
</dbReference>
<dbReference type="AlphaFoldDB" id="A0A1F7VGJ5"/>
<dbReference type="InterPro" id="IPR013783">
    <property type="entry name" value="Ig-like_fold"/>
</dbReference>
<evidence type="ECO:0000256" key="2">
    <source>
        <dbReference type="SAM" id="Phobius"/>
    </source>
</evidence>
<evidence type="ECO:0000259" key="5">
    <source>
        <dbReference type="PROSITE" id="PS51841"/>
    </source>
</evidence>
<reference evidence="6 7" key="1">
    <citation type="journal article" date="2016" name="Nat. Commun.">
        <title>Thousands of microbial genomes shed light on interconnected biogeochemical processes in an aquifer system.</title>
        <authorList>
            <person name="Anantharaman K."/>
            <person name="Brown C.T."/>
            <person name="Hug L.A."/>
            <person name="Sharon I."/>
            <person name="Castelle C.J."/>
            <person name="Probst A.J."/>
            <person name="Thomas B.C."/>
            <person name="Singh A."/>
            <person name="Wilkins M.J."/>
            <person name="Karaoz U."/>
            <person name="Brodie E.L."/>
            <person name="Williams K.H."/>
            <person name="Hubbard S.S."/>
            <person name="Banfield J.F."/>
        </authorList>
    </citation>
    <scope>NUCLEOTIDE SEQUENCE [LARGE SCALE GENOMIC DNA]</scope>
</reference>
<feature type="domain" description="LTD" evidence="5">
    <location>
        <begin position="608"/>
        <end position="711"/>
    </location>
</feature>
<feature type="compositionally biased region" description="Low complexity" evidence="1">
    <location>
        <begin position="204"/>
        <end position="214"/>
    </location>
</feature>
<proteinExistence type="predicted"/>
<dbReference type="Pfam" id="PF00932">
    <property type="entry name" value="LTD"/>
    <property type="match status" value="4"/>
</dbReference>
<feature type="domain" description="PKD" evidence="4">
    <location>
        <begin position="516"/>
        <end position="585"/>
    </location>
</feature>
<protein>
    <recommendedName>
        <fullName evidence="8">PKD domain-containing protein</fullName>
    </recommendedName>
</protein>
<evidence type="ECO:0000313" key="7">
    <source>
        <dbReference type="Proteomes" id="UP000176678"/>
    </source>
</evidence>
<dbReference type="SMART" id="SM00089">
    <property type="entry name" value="PKD"/>
    <property type="match status" value="1"/>
</dbReference>
<feature type="domain" description="LTD" evidence="5">
    <location>
        <begin position="204"/>
        <end position="318"/>
    </location>
</feature>
<dbReference type="EMBL" id="MGES01000013">
    <property type="protein sequence ID" value="OGL89134.1"/>
    <property type="molecule type" value="Genomic_DNA"/>
</dbReference>
<dbReference type="InterPro" id="IPR000601">
    <property type="entry name" value="PKD_dom"/>
</dbReference>
<organism evidence="6 7">
    <name type="scientific">Candidatus Uhrbacteria bacterium RIFCSPLOWO2_02_FULL_51_9</name>
    <dbReference type="NCBI Taxonomy" id="1802410"/>
    <lineage>
        <taxon>Bacteria</taxon>
        <taxon>Candidatus Uhriibacteriota</taxon>
    </lineage>
</organism>
<dbReference type="InterPro" id="IPR036415">
    <property type="entry name" value="Lamin_tail_dom_sf"/>
</dbReference>
<feature type="signal peptide" evidence="3">
    <location>
        <begin position="1"/>
        <end position="26"/>
    </location>
</feature>
<name>A0A1F7VGJ5_9BACT</name>
<dbReference type="SUPFAM" id="SSF74853">
    <property type="entry name" value="Lamin A/C globular tail domain"/>
    <property type="match status" value="3"/>
</dbReference>
<dbReference type="STRING" id="1802410.A3H75_00125"/>
<dbReference type="CDD" id="cd00146">
    <property type="entry name" value="PKD"/>
    <property type="match status" value="1"/>
</dbReference>
<dbReference type="Pfam" id="PF18911">
    <property type="entry name" value="PKD_4"/>
    <property type="match status" value="1"/>
</dbReference>
<dbReference type="PROSITE" id="PS51841">
    <property type="entry name" value="LTD"/>
    <property type="match status" value="4"/>
</dbReference>
<keyword evidence="2" id="KW-0472">Membrane</keyword>
<evidence type="ECO:0000256" key="3">
    <source>
        <dbReference type="SAM" id="SignalP"/>
    </source>
</evidence>